<protein>
    <submittedName>
        <fullName evidence="1">Uncharacterized protein</fullName>
    </submittedName>
</protein>
<name>A0AAN7BCD7_9PEZI</name>
<keyword evidence="2" id="KW-1185">Reference proteome</keyword>
<gene>
    <name evidence="1" type="ORF">QBC38DRAFT_184262</name>
</gene>
<organism evidence="1 2">
    <name type="scientific">Podospora fimiseda</name>
    <dbReference type="NCBI Taxonomy" id="252190"/>
    <lineage>
        <taxon>Eukaryota</taxon>
        <taxon>Fungi</taxon>
        <taxon>Dikarya</taxon>
        <taxon>Ascomycota</taxon>
        <taxon>Pezizomycotina</taxon>
        <taxon>Sordariomycetes</taxon>
        <taxon>Sordariomycetidae</taxon>
        <taxon>Sordariales</taxon>
        <taxon>Podosporaceae</taxon>
        <taxon>Podospora</taxon>
    </lineage>
</organism>
<dbReference type="Pfam" id="PF11917">
    <property type="entry name" value="DUF3435"/>
    <property type="match status" value="1"/>
</dbReference>
<reference evidence="1" key="1">
    <citation type="journal article" date="2023" name="Mol. Phylogenet. Evol.">
        <title>Genome-scale phylogeny and comparative genomics of the fungal order Sordariales.</title>
        <authorList>
            <person name="Hensen N."/>
            <person name="Bonometti L."/>
            <person name="Westerberg I."/>
            <person name="Brannstrom I.O."/>
            <person name="Guillou S."/>
            <person name="Cros-Aarteil S."/>
            <person name="Calhoun S."/>
            <person name="Haridas S."/>
            <person name="Kuo A."/>
            <person name="Mondo S."/>
            <person name="Pangilinan J."/>
            <person name="Riley R."/>
            <person name="LaButti K."/>
            <person name="Andreopoulos B."/>
            <person name="Lipzen A."/>
            <person name="Chen C."/>
            <person name="Yan M."/>
            <person name="Daum C."/>
            <person name="Ng V."/>
            <person name="Clum A."/>
            <person name="Steindorff A."/>
            <person name="Ohm R.A."/>
            <person name="Martin F."/>
            <person name="Silar P."/>
            <person name="Natvig D.O."/>
            <person name="Lalanne C."/>
            <person name="Gautier V."/>
            <person name="Ament-Velasquez S.L."/>
            <person name="Kruys A."/>
            <person name="Hutchinson M.I."/>
            <person name="Powell A.J."/>
            <person name="Barry K."/>
            <person name="Miller A.N."/>
            <person name="Grigoriev I.V."/>
            <person name="Debuchy R."/>
            <person name="Gladieux P."/>
            <person name="Hiltunen Thoren M."/>
            <person name="Johannesson H."/>
        </authorList>
    </citation>
    <scope>NUCLEOTIDE SEQUENCE</scope>
    <source>
        <strain evidence="1">CBS 990.96</strain>
    </source>
</reference>
<comment type="caution">
    <text evidence="1">The sequence shown here is derived from an EMBL/GenBank/DDBJ whole genome shotgun (WGS) entry which is preliminary data.</text>
</comment>
<accession>A0AAN7BCD7</accession>
<dbReference type="EMBL" id="MU865698">
    <property type="protein sequence ID" value="KAK4220596.1"/>
    <property type="molecule type" value="Genomic_DNA"/>
</dbReference>
<evidence type="ECO:0000313" key="2">
    <source>
        <dbReference type="Proteomes" id="UP001301958"/>
    </source>
</evidence>
<proteinExistence type="predicted"/>
<evidence type="ECO:0000313" key="1">
    <source>
        <dbReference type="EMBL" id="KAK4220596.1"/>
    </source>
</evidence>
<reference evidence="1" key="2">
    <citation type="submission" date="2023-05" db="EMBL/GenBank/DDBJ databases">
        <authorList>
            <consortium name="Lawrence Berkeley National Laboratory"/>
            <person name="Steindorff A."/>
            <person name="Hensen N."/>
            <person name="Bonometti L."/>
            <person name="Westerberg I."/>
            <person name="Brannstrom I.O."/>
            <person name="Guillou S."/>
            <person name="Cros-Aarteil S."/>
            <person name="Calhoun S."/>
            <person name="Haridas S."/>
            <person name="Kuo A."/>
            <person name="Mondo S."/>
            <person name="Pangilinan J."/>
            <person name="Riley R."/>
            <person name="Labutti K."/>
            <person name="Andreopoulos B."/>
            <person name="Lipzen A."/>
            <person name="Chen C."/>
            <person name="Yanf M."/>
            <person name="Daum C."/>
            <person name="Ng V."/>
            <person name="Clum A."/>
            <person name="Ohm R."/>
            <person name="Martin F."/>
            <person name="Silar P."/>
            <person name="Natvig D."/>
            <person name="Lalanne C."/>
            <person name="Gautier V."/>
            <person name="Ament-Velasquez S.L."/>
            <person name="Kruys A."/>
            <person name="Hutchinson M.I."/>
            <person name="Powell A.J."/>
            <person name="Barry K."/>
            <person name="Miller A.N."/>
            <person name="Grigoriev I.V."/>
            <person name="Debuchy R."/>
            <person name="Gladieux P."/>
            <person name="Thoren M.H."/>
            <person name="Johannesson H."/>
        </authorList>
    </citation>
    <scope>NUCLEOTIDE SEQUENCE</scope>
    <source>
        <strain evidence="1">CBS 990.96</strain>
    </source>
</reference>
<dbReference type="Proteomes" id="UP001301958">
    <property type="component" value="Unassembled WGS sequence"/>
</dbReference>
<sequence>MFDPTILMIAIAILDEAFDSDIRSVHDLYKLRVPPTRRSLEFNWKKHMLNCHTAFHD</sequence>
<dbReference type="InterPro" id="IPR021842">
    <property type="entry name" value="DUF3435"/>
</dbReference>
<dbReference type="AlphaFoldDB" id="A0AAN7BCD7"/>